<dbReference type="AlphaFoldDB" id="A0A8S9RG52"/>
<dbReference type="Proteomes" id="UP000712600">
    <property type="component" value="Unassembled WGS sequence"/>
</dbReference>
<accession>A0A8S9RG52</accession>
<protein>
    <submittedName>
        <fullName evidence="2">Uncharacterized protein</fullName>
    </submittedName>
</protein>
<keyword evidence="1" id="KW-0732">Signal</keyword>
<comment type="caution">
    <text evidence="2">The sequence shown here is derived from an EMBL/GenBank/DDBJ whole genome shotgun (WGS) entry which is preliminary data.</text>
</comment>
<evidence type="ECO:0000256" key="1">
    <source>
        <dbReference type="SAM" id="SignalP"/>
    </source>
</evidence>
<sequence length="310" mass="34689">MARISKKGKLVLMGILLILCWLVHDGQAEKTLTCKIHNILVRKVSLENPCLTDSFVAGLGSLVRLWLNHGFQDCNIPSLLTRWFSFKQIGYHASALDMVIFISSKVDGAPHFCDVSFNTKCAEVVPNLKEKELLELDGKNLQIRQVGVNGDPPDPILISWSPMSGLRLIEPIPLESYDVLWFRTLLPWLESPSKVGQTPSGCRDRLLGLNGITKLPGNLLDCLKCAEVMPNLKEKELLELDGKNLQIRQVGVNGDPPDPILISWSPMSGLRLIEPIPLESYDELWFRTLLPWLESPSKVGYSQMDGLKNL</sequence>
<evidence type="ECO:0000313" key="3">
    <source>
        <dbReference type="Proteomes" id="UP000712600"/>
    </source>
</evidence>
<dbReference type="EMBL" id="QGKX02000095">
    <property type="protein sequence ID" value="KAF3571719.1"/>
    <property type="molecule type" value="Genomic_DNA"/>
</dbReference>
<proteinExistence type="predicted"/>
<organism evidence="2 3">
    <name type="scientific">Brassica cretica</name>
    <name type="common">Mustard</name>
    <dbReference type="NCBI Taxonomy" id="69181"/>
    <lineage>
        <taxon>Eukaryota</taxon>
        <taxon>Viridiplantae</taxon>
        <taxon>Streptophyta</taxon>
        <taxon>Embryophyta</taxon>
        <taxon>Tracheophyta</taxon>
        <taxon>Spermatophyta</taxon>
        <taxon>Magnoliopsida</taxon>
        <taxon>eudicotyledons</taxon>
        <taxon>Gunneridae</taxon>
        <taxon>Pentapetalae</taxon>
        <taxon>rosids</taxon>
        <taxon>malvids</taxon>
        <taxon>Brassicales</taxon>
        <taxon>Brassicaceae</taxon>
        <taxon>Brassiceae</taxon>
        <taxon>Brassica</taxon>
    </lineage>
</organism>
<feature type="signal peptide" evidence="1">
    <location>
        <begin position="1"/>
        <end position="28"/>
    </location>
</feature>
<name>A0A8S9RG52_BRACR</name>
<evidence type="ECO:0000313" key="2">
    <source>
        <dbReference type="EMBL" id="KAF3571719.1"/>
    </source>
</evidence>
<gene>
    <name evidence="2" type="ORF">F2Q69_00059752</name>
</gene>
<feature type="chain" id="PRO_5035916794" evidence="1">
    <location>
        <begin position="29"/>
        <end position="310"/>
    </location>
</feature>
<reference evidence="2" key="1">
    <citation type="submission" date="2019-12" db="EMBL/GenBank/DDBJ databases">
        <title>Genome sequencing and annotation of Brassica cretica.</title>
        <authorList>
            <person name="Studholme D.J."/>
            <person name="Sarris P."/>
        </authorList>
    </citation>
    <scope>NUCLEOTIDE SEQUENCE</scope>
    <source>
        <strain evidence="2">PFS-109/04</strain>
        <tissue evidence="2">Leaf</tissue>
    </source>
</reference>